<evidence type="ECO:0000313" key="1">
    <source>
        <dbReference type="EMBL" id="GAG39370.1"/>
    </source>
</evidence>
<name>X0X8I4_9ZZZZ</name>
<gene>
    <name evidence="1" type="ORF">S01H1_63921</name>
</gene>
<organism evidence="1">
    <name type="scientific">marine sediment metagenome</name>
    <dbReference type="NCBI Taxonomy" id="412755"/>
    <lineage>
        <taxon>unclassified sequences</taxon>
        <taxon>metagenomes</taxon>
        <taxon>ecological metagenomes</taxon>
    </lineage>
</organism>
<feature type="non-terminal residue" evidence="1">
    <location>
        <position position="1"/>
    </location>
</feature>
<comment type="caution">
    <text evidence="1">The sequence shown here is derived from an EMBL/GenBank/DDBJ whole genome shotgun (WGS) entry which is preliminary data.</text>
</comment>
<proteinExistence type="predicted"/>
<protein>
    <submittedName>
        <fullName evidence="1">Uncharacterized protein</fullName>
    </submittedName>
</protein>
<dbReference type="EMBL" id="BARS01042094">
    <property type="protein sequence ID" value="GAG39370.1"/>
    <property type="molecule type" value="Genomic_DNA"/>
</dbReference>
<dbReference type="AlphaFoldDB" id="X0X8I4"/>
<accession>X0X8I4</accession>
<reference evidence="1" key="1">
    <citation type="journal article" date="2014" name="Front. Microbiol.">
        <title>High frequency of phylogenetically diverse reductive dehalogenase-homologous genes in deep subseafloor sedimentary metagenomes.</title>
        <authorList>
            <person name="Kawai M."/>
            <person name="Futagami T."/>
            <person name="Toyoda A."/>
            <person name="Takaki Y."/>
            <person name="Nishi S."/>
            <person name="Hori S."/>
            <person name="Arai W."/>
            <person name="Tsubouchi T."/>
            <person name="Morono Y."/>
            <person name="Uchiyama I."/>
            <person name="Ito T."/>
            <person name="Fujiyama A."/>
            <person name="Inagaki F."/>
            <person name="Takami H."/>
        </authorList>
    </citation>
    <scope>NUCLEOTIDE SEQUENCE</scope>
    <source>
        <strain evidence="1">Expedition CK06-06</strain>
    </source>
</reference>
<sequence>SGIKVAEYMTELPKRELLEQKLHKAVELARKRLEVRAT</sequence>